<evidence type="ECO:0000313" key="2">
    <source>
        <dbReference type="EMBL" id="SDS99804.1"/>
    </source>
</evidence>
<dbReference type="InterPro" id="IPR011059">
    <property type="entry name" value="Metal-dep_hydrolase_composite"/>
</dbReference>
<reference evidence="3" key="1">
    <citation type="submission" date="2016-10" db="EMBL/GenBank/DDBJ databases">
        <authorList>
            <person name="Varghese N."/>
            <person name="Submissions S."/>
        </authorList>
    </citation>
    <scope>NUCLEOTIDE SEQUENCE [LARGE SCALE GENOMIC DNA]</scope>
    <source>
        <strain evidence="3">DSM 23676</strain>
    </source>
</reference>
<dbReference type="EMBL" id="LT629766">
    <property type="protein sequence ID" value="SDS99804.1"/>
    <property type="molecule type" value="Genomic_DNA"/>
</dbReference>
<sequence length="243" mass="25150">MTTSARASLPHTPGSDRRLILRGAALIDGTGGDVVPDSEVEVDDECIVHAGPSRGTIPRGPAANGGASVADGESGADDAAAVVDLAGKTIMPGFIDAIAQGAEGIKAAIRGGVASIEHGHGTFLVPTLSSALRIPDPRDVPAYLYEKKVTWSALARERVAAALTAGVPGRLSARTRAYVRTDRTCGKSSTRSNSASARWRPSWQEPAMRQSSFASTETSALLRRAAWQTSSSSDPSIALTMSA</sequence>
<dbReference type="Gene3D" id="3.20.20.140">
    <property type="entry name" value="Metal-dependent hydrolases"/>
    <property type="match status" value="1"/>
</dbReference>
<keyword evidence="3" id="KW-1185">Reference proteome</keyword>
<proteinExistence type="predicted"/>
<organism evidence="2 3">
    <name type="scientific">Brevibacterium siliguriense</name>
    <dbReference type="NCBI Taxonomy" id="1136497"/>
    <lineage>
        <taxon>Bacteria</taxon>
        <taxon>Bacillati</taxon>
        <taxon>Actinomycetota</taxon>
        <taxon>Actinomycetes</taxon>
        <taxon>Micrococcales</taxon>
        <taxon>Brevibacteriaceae</taxon>
        <taxon>Brevibacterium</taxon>
    </lineage>
</organism>
<gene>
    <name evidence="2" type="ORF">SAMN04489752_3073</name>
</gene>
<dbReference type="InterPro" id="IPR032466">
    <property type="entry name" value="Metal_Hydrolase"/>
</dbReference>
<name>A0A1H1WRU7_9MICO</name>
<dbReference type="Proteomes" id="UP000199597">
    <property type="component" value="Chromosome I"/>
</dbReference>
<dbReference type="GO" id="GO:0016810">
    <property type="term" value="F:hydrolase activity, acting on carbon-nitrogen (but not peptide) bonds"/>
    <property type="evidence" value="ECO:0007669"/>
    <property type="project" value="InterPro"/>
</dbReference>
<evidence type="ECO:0000313" key="3">
    <source>
        <dbReference type="Proteomes" id="UP000199597"/>
    </source>
</evidence>
<dbReference type="STRING" id="1136497.SAMN04489752_3073"/>
<dbReference type="SUPFAM" id="SSF51556">
    <property type="entry name" value="Metallo-dependent hydrolases"/>
    <property type="match status" value="1"/>
</dbReference>
<protein>
    <recommendedName>
        <fullName evidence="4">Amidohydrolase family protein</fullName>
    </recommendedName>
</protein>
<accession>A0A1H1WRU7</accession>
<dbReference type="AlphaFoldDB" id="A0A1H1WRU7"/>
<dbReference type="Gene3D" id="2.30.40.10">
    <property type="entry name" value="Urease, subunit C, domain 1"/>
    <property type="match status" value="1"/>
</dbReference>
<feature type="region of interest" description="Disordered" evidence="1">
    <location>
        <begin position="183"/>
        <end position="215"/>
    </location>
</feature>
<feature type="region of interest" description="Disordered" evidence="1">
    <location>
        <begin position="51"/>
        <end position="71"/>
    </location>
</feature>
<evidence type="ECO:0000256" key="1">
    <source>
        <dbReference type="SAM" id="MobiDB-lite"/>
    </source>
</evidence>
<evidence type="ECO:0008006" key="4">
    <source>
        <dbReference type="Google" id="ProtNLM"/>
    </source>
</evidence>
<feature type="compositionally biased region" description="Polar residues" evidence="1">
    <location>
        <begin position="186"/>
        <end position="196"/>
    </location>
</feature>